<feature type="transmembrane region" description="Helical" evidence="2">
    <location>
        <begin position="270"/>
        <end position="290"/>
    </location>
</feature>
<evidence type="ECO:0008006" key="5">
    <source>
        <dbReference type="Google" id="ProtNLM"/>
    </source>
</evidence>
<dbReference type="EMBL" id="JBFARM010000017">
    <property type="protein sequence ID" value="MEV4292217.1"/>
    <property type="molecule type" value="Genomic_DNA"/>
</dbReference>
<keyword evidence="2" id="KW-0812">Transmembrane</keyword>
<protein>
    <recommendedName>
        <fullName evidence="5">DUF2157 domain-containing protein</fullName>
    </recommendedName>
</protein>
<feature type="compositionally biased region" description="Low complexity" evidence="1">
    <location>
        <begin position="1"/>
        <end position="11"/>
    </location>
</feature>
<feature type="transmembrane region" description="Helical" evidence="2">
    <location>
        <begin position="248"/>
        <end position="265"/>
    </location>
</feature>
<proteinExistence type="predicted"/>
<evidence type="ECO:0000313" key="4">
    <source>
        <dbReference type="Proteomes" id="UP001552427"/>
    </source>
</evidence>
<evidence type="ECO:0000256" key="2">
    <source>
        <dbReference type="SAM" id="Phobius"/>
    </source>
</evidence>
<dbReference type="Proteomes" id="UP001552427">
    <property type="component" value="Unassembled WGS sequence"/>
</dbReference>
<feature type="transmembrane region" description="Helical" evidence="2">
    <location>
        <begin position="190"/>
        <end position="209"/>
    </location>
</feature>
<feature type="region of interest" description="Disordered" evidence="1">
    <location>
        <begin position="1"/>
        <end position="29"/>
    </location>
</feature>
<organism evidence="3 4">
    <name type="scientific">Nonomuraea bangladeshensis</name>
    <dbReference type="NCBI Taxonomy" id="404385"/>
    <lineage>
        <taxon>Bacteria</taxon>
        <taxon>Bacillati</taxon>
        <taxon>Actinomycetota</taxon>
        <taxon>Actinomycetes</taxon>
        <taxon>Streptosporangiales</taxon>
        <taxon>Streptosporangiaceae</taxon>
        <taxon>Nonomuraea</taxon>
    </lineage>
</organism>
<keyword evidence="2" id="KW-0472">Membrane</keyword>
<feature type="transmembrane region" description="Helical" evidence="2">
    <location>
        <begin position="296"/>
        <end position="315"/>
    </location>
</feature>
<accession>A0ABV3HI39</accession>
<sequence>MTAPTGPALDDPALDDPASDDPALDDPAATSPLERRYRRLLLAYPRPYRRAHGDELLDVLLEDAAPGRRMPVLREAWGLLTGGVRSRITHQATGSAWEDGLHLGVTAVAVVNLAALLPYAGELPSWTLLSAAALLAILRGRLRTAFALTLLTGAKAVALASGRQWFDVTVLPVYPDALSDRALFQDSDPFLVAAGYAIVLIGLVVLVALRRPVRARSWWWWAAVVPAAWAGPAWMAEGTEHPISLSRMAVEAVALGLAVTGGYLARDHRWAMASAIYLLVALGELAFHAQDLGRQHLAYAGILVLLTVAAVFVPLRQRRHCLD</sequence>
<feature type="transmembrane region" description="Helical" evidence="2">
    <location>
        <begin position="218"/>
        <end position="236"/>
    </location>
</feature>
<comment type="caution">
    <text evidence="3">The sequence shown here is derived from an EMBL/GenBank/DDBJ whole genome shotgun (WGS) entry which is preliminary data.</text>
</comment>
<dbReference type="RefSeq" id="WP_364461962.1">
    <property type="nucleotide sequence ID" value="NZ_JBFARM010000017.1"/>
</dbReference>
<feature type="compositionally biased region" description="Acidic residues" evidence="1">
    <location>
        <begin position="12"/>
        <end position="24"/>
    </location>
</feature>
<keyword evidence="2" id="KW-1133">Transmembrane helix</keyword>
<name>A0ABV3HI39_9ACTN</name>
<keyword evidence="4" id="KW-1185">Reference proteome</keyword>
<evidence type="ECO:0000313" key="3">
    <source>
        <dbReference type="EMBL" id="MEV4292217.1"/>
    </source>
</evidence>
<evidence type="ECO:0000256" key="1">
    <source>
        <dbReference type="SAM" id="MobiDB-lite"/>
    </source>
</evidence>
<gene>
    <name evidence="3" type="ORF">AB0K40_42490</name>
</gene>
<reference evidence="3 4" key="1">
    <citation type="submission" date="2024-06" db="EMBL/GenBank/DDBJ databases">
        <title>The Natural Products Discovery Center: Release of the First 8490 Sequenced Strains for Exploring Actinobacteria Biosynthetic Diversity.</title>
        <authorList>
            <person name="Kalkreuter E."/>
            <person name="Kautsar S.A."/>
            <person name="Yang D."/>
            <person name="Bader C.D."/>
            <person name="Teijaro C.N."/>
            <person name="Fluegel L."/>
            <person name="Davis C.M."/>
            <person name="Simpson J.R."/>
            <person name="Lauterbach L."/>
            <person name="Steele A.D."/>
            <person name="Gui C."/>
            <person name="Meng S."/>
            <person name="Li G."/>
            <person name="Viehrig K."/>
            <person name="Ye F."/>
            <person name="Su P."/>
            <person name="Kiefer A.F."/>
            <person name="Nichols A."/>
            <person name="Cepeda A.J."/>
            <person name="Yan W."/>
            <person name="Fan B."/>
            <person name="Jiang Y."/>
            <person name="Adhikari A."/>
            <person name="Zheng C.-J."/>
            <person name="Schuster L."/>
            <person name="Cowan T.M."/>
            <person name="Smanski M.J."/>
            <person name="Chevrette M.G."/>
            <person name="De Carvalho L.P.S."/>
            <person name="Shen B."/>
        </authorList>
    </citation>
    <scope>NUCLEOTIDE SEQUENCE [LARGE SCALE GENOMIC DNA]</scope>
    <source>
        <strain evidence="3 4">NPDC049574</strain>
    </source>
</reference>